<feature type="compositionally biased region" description="Pro residues" evidence="4">
    <location>
        <begin position="330"/>
        <end position="354"/>
    </location>
</feature>
<keyword evidence="2" id="KW-0964">Secreted</keyword>
<proteinExistence type="predicted"/>
<evidence type="ECO:0000256" key="5">
    <source>
        <dbReference type="SAM" id="SignalP"/>
    </source>
</evidence>
<sequence length="354" mass="37220">MKARLTALTAVTALSMSVLAPAAQAEQPASEQTTARAKASKLAWAYVSSKQPKKSFYKKKGAVPVGRSGKAVHRAYYKIDLSDAMSEDVVSSVRLRVPVKSPNACRRGGAPAVKVQETRTISARLTWKKQPKVVRTLGTVKPKCSGKALDLDLTKAARRVLDRSDGSLSIRLVATNEKKAKNFLKLSSSAKLTIRAYSTNDDNGGGTFGDPARNAPQAVGGPSFNGGGCAVGAGRPEIAVANAAFGGTVADADGGFVGLRVEWETVGAKGAQDSKMQFSDPGEARAITVGLPAGTFKKDGVYRWRLQGFDDVQAGPWTGWCEFEVDLPAAPKPDPEPVPVPPVPVPVPVAPPAE</sequence>
<comment type="subcellular location">
    <subcellularLocation>
        <location evidence="1">Secreted</location>
    </subcellularLocation>
</comment>
<gene>
    <name evidence="7" type="ORF">GCM10010439_03310</name>
</gene>
<name>A0ABP6G928_9ACTN</name>
<evidence type="ECO:0000259" key="6">
    <source>
        <dbReference type="Pfam" id="PF24517"/>
    </source>
</evidence>
<feature type="chain" id="PRO_5045509586" description="Carbohydrate-binding module family 96 domain-containing protein" evidence="5">
    <location>
        <begin position="23"/>
        <end position="354"/>
    </location>
</feature>
<dbReference type="InterPro" id="IPR055372">
    <property type="entry name" value="CBM96"/>
</dbReference>
<feature type="region of interest" description="Disordered" evidence="4">
    <location>
        <begin position="329"/>
        <end position="354"/>
    </location>
</feature>
<evidence type="ECO:0000256" key="4">
    <source>
        <dbReference type="SAM" id="MobiDB-lite"/>
    </source>
</evidence>
<keyword evidence="3 5" id="KW-0732">Signal</keyword>
<dbReference type="EMBL" id="BAAATZ010000002">
    <property type="protein sequence ID" value="GAA2718966.1"/>
    <property type="molecule type" value="Genomic_DNA"/>
</dbReference>
<evidence type="ECO:0000256" key="1">
    <source>
        <dbReference type="ARBA" id="ARBA00004613"/>
    </source>
</evidence>
<feature type="signal peptide" evidence="5">
    <location>
        <begin position="1"/>
        <end position="22"/>
    </location>
</feature>
<dbReference type="RefSeq" id="WP_344448259.1">
    <property type="nucleotide sequence ID" value="NZ_BAAATZ010000002.1"/>
</dbReference>
<evidence type="ECO:0000313" key="8">
    <source>
        <dbReference type="Proteomes" id="UP001501842"/>
    </source>
</evidence>
<feature type="domain" description="Carbohydrate-binding module family 96" evidence="6">
    <location>
        <begin position="43"/>
        <end position="181"/>
    </location>
</feature>
<keyword evidence="8" id="KW-1185">Reference proteome</keyword>
<dbReference type="NCBIfam" id="NF033679">
    <property type="entry name" value="DNRLRE_dom"/>
    <property type="match status" value="1"/>
</dbReference>
<evidence type="ECO:0000256" key="2">
    <source>
        <dbReference type="ARBA" id="ARBA00022525"/>
    </source>
</evidence>
<dbReference type="Proteomes" id="UP001501842">
    <property type="component" value="Unassembled WGS sequence"/>
</dbReference>
<dbReference type="Pfam" id="PF24517">
    <property type="entry name" value="CBM96"/>
    <property type="match status" value="1"/>
</dbReference>
<protein>
    <recommendedName>
        <fullName evidence="6">Carbohydrate-binding module family 96 domain-containing protein</fullName>
    </recommendedName>
</protein>
<accession>A0ABP6G928</accession>
<evidence type="ECO:0000256" key="3">
    <source>
        <dbReference type="ARBA" id="ARBA00022729"/>
    </source>
</evidence>
<reference evidence="8" key="1">
    <citation type="journal article" date="2019" name="Int. J. Syst. Evol. Microbiol.">
        <title>The Global Catalogue of Microorganisms (GCM) 10K type strain sequencing project: providing services to taxonomists for standard genome sequencing and annotation.</title>
        <authorList>
            <consortium name="The Broad Institute Genomics Platform"/>
            <consortium name="The Broad Institute Genome Sequencing Center for Infectious Disease"/>
            <person name="Wu L."/>
            <person name="Ma J."/>
        </authorList>
    </citation>
    <scope>NUCLEOTIDE SEQUENCE [LARGE SCALE GENOMIC DNA]</scope>
    <source>
        <strain evidence="8">JCM 8201</strain>
    </source>
</reference>
<evidence type="ECO:0000313" key="7">
    <source>
        <dbReference type="EMBL" id="GAA2718966.1"/>
    </source>
</evidence>
<organism evidence="7 8">
    <name type="scientific">Actinocorallia aurantiaca</name>
    <dbReference type="NCBI Taxonomy" id="46204"/>
    <lineage>
        <taxon>Bacteria</taxon>
        <taxon>Bacillati</taxon>
        <taxon>Actinomycetota</taxon>
        <taxon>Actinomycetes</taxon>
        <taxon>Streptosporangiales</taxon>
        <taxon>Thermomonosporaceae</taxon>
        <taxon>Actinocorallia</taxon>
    </lineage>
</organism>
<comment type="caution">
    <text evidence="7">The sequence shown here is derived from an EMBL/GenBank/DDBJ whole genome shotgun (WGS) entry which is preliminary data.</text>
</comment>